<dbReference type="FunFam" id="3.30.565.10:FF:000006">
    <property type="entry name" value="Sensor histidine kinase WalK"/>
    <property type="match status" value="1"/>
</dbReference>
<dbReference type="Pfam" id="PF08447">
    <property type="entry name" value="PAS_3"/>
    <property type="match status" value="1"/>
</dbReference>
<dbReference type="PRINTS" id="PR00344">
    <property type="entry name" value="BCTRLSENSOR"/>
</dbReference>
<dbReference type="SMART" id="SM00091">
    <property type="entry name" value="PAS"/>
    <property type="match status" value="1"/>
</dbReference>
<dbReference type="Gene3D" id="3.30.450.20">
    <property type="entry name" value="PAS domain"/>
    <property type="match status" value="2"/>
</dbReference>
<dbReference type="CDD" id="cd00082">
    <property type="entry name" value="HisKA"/>
    <property type="match status" value="1"/>
</dbReference>
<dbReference type="SMART" id="SM00086">
    <property type="entry name" value="PAC"/>
    <property type="match status" value="2"/>
</dbReference>
<evidence type="ECO:0000256" key="3">
    <source>
        <dbReference type="ARBA" id="ARBA00022553"/>
    </source>
</evidence>
<dbReference type="RefSeq" id="WP_078345772.1">
    <property type="nucleotide sequence ID" value="NZ_MBTF01000001.1"/>
</dbReference>
<dbReference type="InterPro" id="IPR001610">
    <property type="entry name" value="PAC"/>
</dbReference>
<dbReference type="EMBL" id="MBTF01000001">
    <property type="protein sequence ID" value="OOQ61601.1"/>
    <property type="molecule type" value="Genomic_DNA"/>
</dbReference>
<evidence type="ECO:0000256" key="4">
    <source>
        <dbReference type="ARBA" id="ARBA00022679"/>
    </source>
</evidence>
<dbReference type="InterPro" id="IPR000014">
    <property type="entry name" value="PAS"/>
</dbReference>
<protein>
    <recommendedName>
        <fullName evidence="2">histidine kinase</fullName>
        <ecNumber evidence="2">2.7.13.3</ecNumber>
    </recommendedName>
</protein>
<accession>A0A1S9PKX2</accession>
<dbReference type="Gene3D" id="1.10.287.130">
    <property type="match status" value="1"/>
</dbReference>
<name>A0A1S9PKX2_9SPHI</name>
<dbReference type="NCBIfam" id="TIGR00229">
    <property type="entry name" value="sensory_box"/>
    <property type="match status" value="2"/>
</dbReference>
<evidence type="ECO:0000313" key="12">
    <source>
        <dbReference type="EMBL" id="OOQ61601.1"/>
    </source>
</evidence>
<dbReference type="InterPro" id="IPR036097">
    <property type="entry name" value="HisK_dim/P_sf"/>
</dbReference>
<dbReference type="PROSITE" id="PS50109">
    <property type="entry name" value="HIS_KIN"/>
    <property type="match status" value="1"/>
</dbReference>
<evidence type="ECO:0000256" key="6">
    <source>
        <dbReference type="ARBA" id="ARBA00023012"/>
    </source>
</evidence>
<evidence type="ECO:0000313" key="13">
    <source>
        <dbReference type="Proteomes" id="UP000189739"/>
    </source>
</evidence>
<dbReference type="SUPFAM" id="SSF55785">
    <property type="entry name" value="PYP-like sensor domain (PAS domain)"/>
    <property type="match status" value="2"/>
</dbReference>
<evidence type="ECO:0000256" key="2">
    <source>
        <dbReference type="ARBA" id="ARBA00012438"/>
    </source>
</evidence>
<keyword evidence="4" id="KW-0808">Transferase</keyword>
<dbReference type="GO" id="GO:0005886">
    <property type="term" value="C:plasma membrane"/>
    <property type="evidence" value="ECO:0007669"/>
    <property type="project" value="TreeGrafter"/>
</dbReference>
<keyword evidence="3" id="KW-0597">Phosphoprotein</keyword>
<evidence type="ECO:0000256" key="8">
    <source>
        <dbReference type="SAM" id="Coils"/>
    </source>
</evidence>
<keyword evidence="13" id="KW-1185">Reference proteome</keyword>
<dbReference type="GO" id="GO:0000155">
    <property type="term" value="F:phosphorelay sensor kinase activity"/>
    <property type="evidence" value="ECO:0007669"/>
    <property type="project" value="InterPro"/>
</dbReference>
<dbReference type="Pfam" id="PF00512">
    <property type="entry name" value="HisKA"/>
    <property type="match status" value="1"/>
</dbReference>
<dbReference type="OrthoDB" id="9813151at2"/>
<dbReference type="PANTHER" id="PTHR45453:SF1">
    <property type="entry name" value="PHOSPHATE REGULON SENSOR PROTEIN PHOR"/>
    <property type="match status" value="1"/>
</dbReference>
<keyword evidence="7" id="KW-0472">Membrane</keyword>
<dbReference type="PANTHER" id="PTHR45453">
    <property type="entry name" value="PHOSPHATE REGULON SENSOR PROTEIN PHOR"/>
    <property type="match status" value="1"/>
</dbReference>
<dbReference type="STRING" id="1792845.BC343_00555"/>
<dbReference type="InterPro" id="IPR005467">
    <property type="entry name" value="His_kinase_dom"/>
</dbReference>
<dbReference type="InterPro" id="IPR013655">
    <property type="entry name" value="PAS_fold_3"/>
</dbReference>
<dbReference type="SUPFAM" id="SSF55874">
    <property type="entry name" value="ATPase domain of HSP90 chaperone/DNA topoisomerase II/histidine kinase"/>
    <property type="match status" value="1"/>
</dbReference>
<reference evidence="12 13" key="1">
    <citation type="submission" date="2016-07" db="EMBL/GenBank/DDBJ databases">
        <title>Genomic analysis of zinc-resistant bacterium Mucilaginibacter pedocola TBZ30.</title>
        <authorList>
            <person name="Huang J."/>
            <person name="Tang J."/>
        </authorList>
    </citation>
    <scope>NUCLEOTIDE SEQUENCE [LARGE SCALE GENOMIC DNA]</scope>
    <source>
        <strain evidence="12 13">TBZ30</strain>
    </source>
</reference>
<dbReference type="SMART" id="SM00387">
    <property type="entry name" value="HATPase_c"/>
    <property type="match status" value="1"/>
</dbReference>
<dbReference type="Pfam" id="PF08448">
    <property type="entry name" value="PAS_4"/>
    <property type="match status" value="1"/>
</dbReference>
<evidence type="ECO:0000256" key="7">
    <source>
        <dbReference type="ARBA" id="ARBA00023136"/>
    </source>
</evidence>
<dbReference type="Proteomes" id="UP000189739">
    <property type="component" value="Unassembled WGS sequence"/>
</dbReference>
<comment type="caution">
    <text evidence="12">The sequence shown here is derived from an EMBL/GenBank/DDBJ whole genome shotgun (WGS) entry which is preliminary data.</text>
</comment>
<dbReference type="EC" id="2.7.13.3" evidence="2"/>
<dbReference type="GO" id="GO:0016036">
    <property type="term" value="P:cellular response to phosphate starvation"/>
    <property type="evidence" value="ECO:0007669"/>
    <property type="project" value="TreeGrafter"/>
</dbReference>
<dbReference type="Pfam" id="PF02518">
    <property type="entry name" value="HATPase_c"/>
    <property type="match status" value="1"/>
</dbReference>
<feature type="domain" description="Histidine kinase" evidence="9">
    <location>
        <begin position="277"/>
        <end position="493"/>
    </location>
</feature>
<dbReference type="InterPro" id="IPR050351">
    <property type="entry name" value="BphY/WalK/GraS-like"/>
</dbReference>
<dbReference type="InterPro" id="IPR013656">
    <property type="entry name" value="PAS_4"/>
</dbReference>
<organism evidence="12 13">
    <name type="scientific">Mucilaginibacter pedocola</name>
    <dbReference type="NCBI Taxonomy" id="1792845"/>
    <lineage>
        <taxon>Bacteria</taxon>
        <taxon>Pseudomonadati</taxon>
        <taxon>Bacteroidota</taxon>
        <taxon>Sphingobacteriia</taxon>
        <taxon>Sphingobacteriales</taxon>
        <taxon>Sphingobacteriaceae</taxon>
        <taxon>Mucilaginibacter</taxon>
    </lineage>
</organism>
<evidence type="ECO:0000259" key="10">
    <source>
        <dbReference type="PROSITE" id="PS50112"/>
    </source>
</evidence>
<dbReference type="PROSITE" id="PS50112">
    <property type="entry name" value="PAS"/>
    <property type="match status" value="1"/>
</dbReference>
<evidence type="ECO:0000256" key="1">
    <source>
        <dbReference type="ARBA" id="ARBA00000085"/>
    </source>
</evidence>
<dbReference type="InterPro" id="IPR004358">
    <property type="entry name" value="Sig_transdc_His_kin-like_C"/>
</dbReference>
<feature type="coiled-coil region" evidence="8">
    <location>
        <begin position="130"/>
        <end position="157"/>
    </location>
</feature>
<evidence type="ECO:0000256" key="5">
    <source>
        <dbReference type="ARBA" id="ARBA00022777"/>
    </source>
</evidence>
<proteinExistence type="predicted"/>
<dbReference type="SMART" id="SM00388">
    <property type="entry name" value="HisKA"/>
    <property type="match status" value="1"/>
</dbReference>
<evidence type="ECO:0000259" key="9">
    <source>
        <dbReference type="PROSITE" id="PS50109"/>
    </source>
</evidence>
<keyword evidence="5" id="KW-0418">Kinase</keyword>
<dbReference type="InterPro" id="IPR035965">
    <property type="entry name" value="PAS-like_dom_sf"/>
</dbReference>
<dbReference type="InterPro" id="IPR036890">
    <property type="entry name" value="HATPase_C_sf"/>
</dbReference>
<evidence type="ECO:0000259" key="11">
    <source>
        <dbReference type="PROSITE" id="PS50113"/>
    </source>
</evidence>
<dbReference type="InterPro" id="IPR000700">
    <property type="entry name" value="PAS-assoc_C"/>
</dbReference>
<dbReference type="InterPro" id="IPR003661">
    <property type="entry name" value="HisK_dim/P_dom"/>
</dbReference>
<comment type="catalytic activity">
    <reaction evidence="1">
        <text>ATP + protein L-histidine = ADP + protein N-phospho-L-histidine.</text>
        <dbReference type="EC" id="2.7.13.3"/>
    </reaction>
</comment>
<dbReference type="CDD" id="cd00130">
    <property type="entry name" value="PAS"/>
    <property type="match status" value="2"/>
</dbReference>
<sequence length="495" mass="55703">MAHHLPADNLKKLSESEERFRALVMATSDVVYRMSPDWTVLRQLEGGDFLSGVGEPLTDWMPKYIHPIDQQFVKDAIDDAIRGRHIFQLEHRVLQADGTIGWTSSKAVPILGDNGEIVEWFGAASDITPRKRMEEDLKRARDEAEQQRRLNAIVTSNTPDLVYVFDPNYVFTFANPALLTMWGKTWDEAVGKRLLDNGYEPWHAEMHEREIDHVIATKQAIRGEVAFPHATLGRRVYDYIFSPVFNADGEVEAIAGTTRDISDIKENEQRKNDFISMVSHELKTPLTSVISYVQITQKRAAKNNDTVAADMLDRAGVQLGKMTRMINGFLNVSRLESGRIQIDHEVFDIAALMKEVEDEAKASILTHSIEFESQTGLTVNADREKISQVFNNLLSNAVKYSPSGSPIRVDAKLSGNWVEIAMHDEGAGISKDDLPRLFERYYRVKEAEANHIAGFGIGLYLCSEIVKLHGGKIWAESEPGKGSTFYFALPVHKAE</sequence>
<dbReference type="InterPro" id="IPR003594">
    <property type="entry name" value="HATPase_dom"/>
</dbReference>
<dbReference type="SUPFAM" id="SSF47384">
    <property type="entry name" value="Homodimeric domain of signal transducing histidine kinase"/>
    <property type="match status" value="1"/>
</dbReference>
<keyword evidence="6" id="KW-0902">Two-component regulatory system</keyword>
<keyword evidence="8" id="KW-0175">Coiled coil</keyword>
<gene>
    <name evidence="12" type="ORF">BC343_00555</name>
</gene>
<dbReference type="Gene3D" id="3.30.565.10">
    <property type="entry name" value="Histidine kinase-like ATPase, C-terminal domain"/>
    <property type="match status" value="1"/>
</dbReference>
<feature type="domain" description="PAC" evidence="11">
    <location>
        <begin position="221"/>
        <end position="273"/>
    </location>
</feature>
<feature type="domain" description="PAC" evidence="11">
    <location>
        <begin position="87"/>
        <end position="139"/>
    </location>
</feature>
<dbReference type="FunFam" id="1.10.287.130:FF:000001">
    <property type="entry name" value="Two-component sensor histidine kinase"/>
    <property type="match status" value="1"/>
</dbReference>
<dbReference type="GO" id="GO:0004721">
    <property type="term" value="F:phosphoprotein phosphatase activity"/>
    <property type="evidence" value="ECO:0007669"/>
    <property type="project" value="TreeGrafter"/>
</dbReference>
<dbReference type="PROSITE" id="PS50113">
    <property type="entry name" value="PAC"/>
    <property type="match status" value="2"/>
</dbReference>
<dbReference type="AlphaFoldDB" id="A0A1S9PKX2"/>
<feature type="domain" description="PAS" evidence="10">
    <location>
        <begin position="146"/>
        <end position="218"/>
    </location>
</feature>